<name>A0A375A9M2_9GAMM</name>
<proteinExistence type="predicted"/>
<dbReference type="Pfam" id="PF04199">
    <property type="entry name" value="Cyclase"/>
    <property type="match status" value="1"/>
</dbReference>
<dbReference type="SUPFAM" id="SSF102198">
    <property type="entry name" value="Putative cyclase"/>
    <property type="match status" value="1"/>
</dbReference>
<keyword evidence="1" id="KW-0378">Hydrolase</keyword>
<dbReference type="InterPro" id="IPR007325">
    <property type="entry name" value="KFase/CYL"/>
</dbReference>
<organism evidence="1 2">
    <name type="scientific">Dickeya aquatica</name>
    <dbReference type="NCBI Taxonomy" id="1401087"/>
    <lineage>
        <taxon>Bacteria</taxon>
        <taxon>Pseudomonadati</taxon>
        <taxon>Pseudomonadota</taxon>
        <taxon>Gammaproteobacteria</taxon>
        <taxon>Enterobacterales</taxon>
        <taxon>Pectobacteriaceae</taxon>
        <taxon>Dickeya</taxon>
    </lineage>
</organism>
<dbReference type="InterPro" id="IPR037175">
    <property type="entry name" value="KFase_sf"/>
</dbReference>
<reference evidence="1 2" key="1">
    <citation type="submission" date="2016-09" db="EMBL/GenBank/DDBJ databases">
        <authorList>
            <person name="Reverchon S."/>
            <person name="Nasser W."/>
            <person name="Leonard S."/>
            <person name="Brochier C."/>
            <person name="Duprey A."/>
        </authorList>
    </citation>
    <scope>NUCLEOTIDE SEQUENCE [LARGE SCALE GENOMIC DNA]</scope>
    <source>
        <strain evidence="1 2">174/2</strain>
    </source>
</reference>
<accession>A0A375A9M2</accession>
<dbReference type="PANTHER" id="PTHR31118">
    <property type="entry name" value="CYCLASE-LIKE PROTEIN 2"/>
    <property type="match status" value="1"/>
</dbReference>
<sequence>MSKFLPKEIIDLSIPFSVDMPKYDAPWFPKFSYDEIKPEQMSEANWHRRFTTLNLFAHNGTHIESGDHAFRNGYTVDKIELKHFVGYPVIIDLSGIANGTEITPQMIEPYVRDVKFTKQSIILIRTGYDDNYWDTDNFWDHSPWLNAAAADLLVSTGAGFFGLDFQTEKPGEKNFVVHKTLLSGHAVLCEYLFNLDKANENTLFMALPISVTNTEACPVRAVLIKG</sequence>
<dbReference type="KEGG" id="daq:DAQ1742_01803"/>
<dbReference type="EC" id="3.5.1.9" evidence="1"/>
<dbReference type="GO" id="GO:0019441">
    <property type="term" value="P:L-tryptophan catabolic process to kynurenine"/>
    <property type="evidence" value="ECO:0007669"/>
    <property type="project" value="InterPro"/>
</dbReference>
<dbReference type="EMBL" id="LT615367">
    <property type="protein sequence ID" value="SLM62740.1"/>
    <property type="molecule type" value="Genomic_DNA"/>
</dbReference>
<dbReference type="Proteomes" id="UP000294820">
    <property type="component" value="Chromosome 1"/>
</dbReference>
<dbReference type="Gene3D" id="3.50.30.50">
    <property type="entry name" value="Putative cyclase"/>
    <property type="match status" value="1"/>
</dbReference>
<dbReference type="GO" id="GO:0004061">
    <property type="term" value="F:arylformamidase activity"/>
    <property type="evidence" value="ECO:0007669"/>
    <property type="project" value="UniProtKB-EC"/>
</dbReference>
<gene>
    <name evidence="1" type="ORF">DAQ1742_01803</name>
</gene>
<dbReference type="AlphaFoldDB" id="A0A375A9M2"/>
<evidence type="ECO:0000313" key="1">
    <source>
        <dbReference type="EMBL" id="SLM62740.1"/>
    </source>
</evidence>
<protein>
    <submittedName>
        <fullName evidence="1">Kynurenine formamidase, bacterial</fullName>
        <ecNumber evidence="1">3.5.1.9</ecNumber>
    </submittedName>
</protein>
<evidence type="ECO:0000313" key="2">
    <source>
        <dbReference type="Proteomes" id="UP000294820"/>
    </source>
</evidence>
<dbReference type="RefSeq" id="WP_035342589.1">
    <property type="nucleotide sequence ID" value="NZ_LT615367.1"/>
</dbReference>
<dbReference type="PANTHER" id="PTHR31118:SF12">
    <property type="entry name" value="CYCLASE-LIKE PROTEIN 2"/>
    <property type="match status" value="1"/>
</dbReference>
<keyword evidence="2" id="KW-1185">Reference proteome</keyword>